<sequence>MDDMPIIPRDAGADVRAYFDARTRQYLKHVINDEVIAEHRRNPHAQHRSEPLGRLLFYFKNLPIEKQYALRRTTSSTFRITTIPRPGHAPVEVDPTDFPDQLAGFHGIFLRKIKDLMENNDG</sequence>
<name>A0A1R3WQG5_9RHOB</name>
<evidence type="ECO:0000313" key="2">
    <source>
        <dbReference type="EMBL" id="SIT80130.1"/>
    </source>
</evidence>
<dbReference type="STRING" id="515897.SAMN05421849_1258"/>
<reference evidence="2 3" key="1">
    <citation type="submission" date="2017-01" db="EMBL/GenBank/DDBJ databases">
        <authorList>
            <person name="Mah S.A."/>
            <person name="Swanson W.J."/>
            <person name="Moy G.W."/>
            <person name="Vacquier V.D."/>
        </authorList>
    </citation>
    <scope>NUCLEOTIDE SEQUENCE [LARGE SCALE GENOMIC DNA]</scope>
    <source>
        <strain evidence="2 3">DSM 21219</strain>
    </source>
</reference>
<proteinExistence type="predicted"/>
<evidence type="ECO:0000313" key="3">
    <source>
        <dbReference type="Proteomes" id="UP000192455"/>
    </source>
</evidence>
<dbReference type="Proteomes" id="UP000192455">
    <property type="component" value="Unassembled WGS sequence"/>
</dbReference>
<dbReference type="InterPro" id="IPR058713">
    <property type="entry name" value="DMF_alpha_dom"/>
</dbReference>
<dbReference type="AlphaFoldDB" id="A0A1R3WQG5"/>
<protein>
    <recommendedName>
        <fullName evidence="1">N,N-dimethylformamidase alpha subunit domain-containing protein</fullName>
    </recommendedName>
</protein>
<dbReference type="EMBL" id="FTPS01000001">
    <property type="protein sequence ID" value="SIT80130.1"/>
    <property type="molecule type" value="Genomic_DNA"/>
</dbReference>
<dbReference type="OrthoDB" id="4546553at2"/>
<organism evidence="2 3">
    <name type="scientific">Pontibaca methylaminivorans</name>
    <dbReference type="NCBI Taxonomy" id="515897"/>
    <lineage>
        <taxon>Bacteria</taxon>
        <taxon>Pseudomonadati</taxon>
        <taxon>Pseudomonadota</taxon>
        <taxon>Alphaproteobacteria</taxon>
        <taxon>Rhodobacterales</taxon>
        <taxon>Roseobacteraceae</taxon>
        <taxon>Pontibaca</taxon>
    </lineage>
</organism>
<gene>
    <name evidence="2" type="ORF">SAMN05421849_1258</name>
</gene>
<dbReference type="RefSeq" id="WP_076648717.1">
    <property type="nucleotide sequence ID" value="NZ_FTPS01000001.1"/>
</dbReference>
<accession>A0A1R3WQG5</accession>
<feature type="domain" description="N,N-dimethylformamidase alpha subunit" evidence="1">
    <location>
        <begin position="15"/>
        <end position="118"/>
    </location>
</feature>
<keyword evidence="3" id="KW-1185">Reference proteome</keyword>
<dbReference type="Pfam" id="PF26354">
    <property type="entry name" value="DMF_alpha"/>
    <property type="match status" value="1"/>
</dbReference>
<evidence type="ECO:0000259" key="1">
    <source>
        <dbReference type="Pfam" id="PF26354"/>
    </source>
</evidence>